<dbReference type="CDD" id="cd22582">
    <property type="entry name" value="BRcat_RBR_unk"/>
    <property type="match status" value="1"/>
</dbReference>
<evidence type="ECO:0000259" key="10">
    <source>
        <dbReference type="PROSITE" id="PS50089"/>
    </source>
</evidence>
<reference evidence="13 14" key="1">
    <citation type="journal article" date="2024" name="Nat. Commun.">
        <title>Phylogenomics reveals the evolutionary origins of lichenization in chlorophyte algae.</title>
        <authorList>
            <person name="Puginier C."/>
            <person name="Libourel C."/>
            <person name="Otte J."/>
            <person name="Skaloud P."/>
            <person name="Haon M."/>
            <person name="Grisel S."/>
            <person name="Petersen M."/>
            <person name="Berrin J.G."/>
            <person name="Delaux P.M."/>
            <person name="Dal Grande F."/>
            <person name="Keller J."/>
        </authorList>
    </citation>
    <scope>NUCLEOTIDE SEQUENCE [LARGE SCALE GENOMIC DNA]</scope>
    <source>
        <strain evidence="13 14">SAG 2036</strain>
    </source>
</reference>
<evidence type="ECO:0000313" key="13">
    <source>
        <dbReference type="EMBL" id="KAK9813507.1"/>
    </source>
</evidence>
<dbReference type="SUPFAM" id="SSF90229">
    <property type="entry name" value="CCCH zinc finger"/>
    <property type="match status" value="1"/>
</dbReference>
<evidence type="ECO:0000256" key="1">
    <source>
        <dbReference type="ARBA" id="ARBA00022679"/>
    </source>
</evidence>
<evidence type="ECO:0000256" key="3">
    <source>
        <dbReference type="ARBA" id="ARBA00022737"/>
    </source>
</evidence>
<keyword evidence="4 8" id="KW-0863">Zinc-finger</keyword>
<protein>
    <submittedName>
        <fullName evidence="13">Uncharacterized protein</fullName>
    </submittedName>
</protein>
<feature type="region of interest" description="Disordered" evidence="9">
    <location>
        <begin position="1269"/>
        <end position="1289"/>
    </location>
</feature>
<dbReference type="InterPro" id="IPR002867">
    <property type="entry name" value="IBR_dom"/>
</dbReference>
<keyword evidence="2 8" id="KW-0479">Metal-binding</keyword>
<dbReference type="Gene3D" id="1.20.120.1750">
    <property type="match status" value="1"/>
</dbReference>
<dbReference type="InterPro" id="IPR044066">
    <property type="entry name" value="TRIAD_supradom"/>
</dbReference>
<evidence type="ECO:0000256" key="9">
    <source>
        <dbReference type="SAM" id="MobiDB-lite"/>
    </source>
</evidence>
<keyword evidence="1" id="KW-0808">Transferase</keyword>
<keyword evidence="14" id="KW-1185">Reference proteome</keyword>
<evidence type="ECO:0000256" key="6">
    <source>
        <dbReference type="ARBA" id="ARBA00022803"/>
    </source>
</evidence>
<dbReference type="InterPro" id="IPR036855">
    <property type="entry name" value="Znf_CCCH_sf"/>
</dbReference>
<dbReference type="EMBL" id="JALJOQ010000004">
    <property type="protein sequence ID" value="KAK9813507.1"/>
    <property type="molecule type" value="Genomic_DNA"/>
</dbReference>
<dbReference type="InterPro" id="IPR000571">
    <property type="entry name" value="Znf_CCCH"/>
</dbReference>
<evidence type="ECO:0000313" key="14">
    <source>
        <dbReference type="Proteomes" id="UP001465755"/>
    </source>
</evidence>
<dbReference type="Gene3D" id="1.25.40.10">
    <property type="entry name" value="Tetratricopeptide repeat domain"/>
    <property type="match status" value="2"/>
</dbReference>
<dbReference type="InterPro" id="IPR013083">
    <property type="entry name" value="Znf_RING/FYVE/PHD"/>
</dbReference>
<keyword evidence="6" id="KW-0802">TPR repeat</keyword>
<dbReference type="SMART" id="SM00356">
    <property type="entry name" value="ZnF_C3H1"/>
    <property type="match status" value="1"/>
</dbReference>
<dbReference type="Pfam" id="PF13456">
    <property type="entry name" value="RVT_3"/>
    <property type="match status" value="1"/>
</dbReference>
<dbReference type="InterPro" id="IPR011990">
    <property type="entry name" value="TPR-like_helical_dom_sf"/>
</dbReference>
<keyword evidence="5" id="KW-0833">Ubl conjugation pathway</keyword>
<evidence type="ECO:0000256" key="7">
    <source>
        <dbReference type="ARBA" id="ARBA00022833"/>
    </source>
</evidence>
<evidence type="ECO:0000259" key="11">
    <source>
        <dbReference type="PROSITE" id="PS50103"/>
    </source>
</evidence>
<dbReference type="Proteomes" id="UP001465755">
    <property type="component" value="Unassembled WGS sequence"/>
</dbReference>
<dbReference type="PANTHER" id="PTHR15704:SF7">
    <property type="entry name" value="SUPERKILLER COMPLEX PROTEIN 3"/>
    <property type="match status" value="1"/>
</dbReference>
<feature type="domain" description="RING-type" evidence="10">
    <location>
        <begin position="1059"/>
        <end position="1104"/>
    </location>
</feature>
<dbReference type="InterPro" id="IPR001841">
    <property type="entry name" value="Znf_RING"/>
</dbReference>
<dbReference type="PROSITE" id="PS00518">
    <property type="entry name" value="ZF_RING_1"/>
    <property type="match status" value="1"/>
</dbReference>
<dbReference type="InterPro" id="IPR002156">
    <property type="entry name" value="RNaseH_domain"/>
</dbReference>
<dbReference type="GO" id="GO:0008270">
    <property type="term" value="F:zinc ion binding"/>
    <property type="evidence" value="ECO:0007669"/>
    <property type="project" value="UniProtKB-KW"/>
</dbReference>
<dbReference type="GO" id="GO:0006401">
    <property type="term" value="P:RNA catabolic process"/>
    <property type="evidence" value="ECO:0007669"/>
    <property type="project" value="InterPro"/>
</dbReference>
<feature type="domain" description="C3H1-type" evidence="11">
    <location>
        <begin position="1296"/>
        <end position="1323"/>
    </location>
</feature>
<dbReference type="SUPFAM" id="SSF57850">
    <property type="entry name" value="RING/U-box"/>
    <property type="match status" value="2"/>
</dbReference>
<dbReference type="SUPFAM" id="SSF48452">
    <property type="entry name" value="TPR-like"/>
    <property type="match status" value="2"/>
</dbReference>
<accession>A0AAW1PZK3</accession>
<dbReference type="GO" id="GO:0004523">
    <property type="term" value="F:RNA-DNA hybrid ribonuclease activity"/>
    <property type="evidence" value="ECO:0007669"/>
    <property type="project" value="InterPro"/>
</dbReference>
<feature type="domain" description="RING-type" evidence="12">
    <location>
        <begin position="1055"/>
        <end position="1258"/>
    </location>
</feature>
<evidence type="ECO:0000256" key="4">
    <source>
        <dbReference type="ARBA" id="ARBA00022771"/>
    </source>
</evidence>
<evidence type="ECO:0000256" key="2">
    <source>
        <dbReference type="ARBA" id="ARBA00022723"/>
    </source>
</evidence>
<sequence length="1326" mass="146353">MTAFDTRLSFARLALDKGDFKGALTHADSALELDATSYDAHLVAGRAAYHKGNLQLAESEYLQAADTDPHKLPAWEGVAVVQMASGQTQEAAETYIKLERLAAGIGYIEKQREFLWRLGDAYSKGGRLDLAEAQLKALLDMPLSEEQRLEALCFLAEIQFKLETMRQEQRVHQTMEEQQARFGRIVRTLSTVRLAVDASRADQLEGEQGSLGDTLKAIVKRTLPCPRYMKFHEHHLQRFLSRLGAYPPRSAARNEKRIEAMRECIRMITAAQGGCCTPFPFEAAIWLLEEQEELYGGVFPIFGDDPLSSTNPNETFTAKTESTEREVTARVEQFGMKLAHQFPWAPASSVAVGLALRRRFLSDPDAPSKLTRRKQIMDTLKRGVASGADSAAGWKALAELQYQSRMWREAHATAVQGLEWSVRRRRAGHETLGHFALALRLVAARCLRRVGRLDEAEYSFKILAGWTTEGEVAFEGLAGSPPLSVRQQAMRGLAKIAMERGDKTAAKAQYERILGKVLLGRGPPAEHWAHAEYAWLLYQDGDLQTARTHLEKALAVAGKEGCGVTDGEVADHRYKLGRVLWDLGGAAREDSDQAQAQFESASMEECDSQAQACAWCGHWYREVAHNFVRARNCYENALRLDPKLADTIGGALKDVKSRVPAVSSFANMPAFDDDSEASEGSSVHSLPSSRLKSLLAESGRAHSANTRLAGLEGITKAKRLTEQQFSTCGGSQPNTAKQSFWRGPASLTICPRDTGSAAGMRRAWPLFECSPALRAGRSALHWWGDEAAAAAGPLQEALQSSLQTSHVAQPSSASQGLAEPDLQFTSETSPIKVQADELLAARLCANDAEQARRLAEFEQHSTLQQLHDWDFAHRLRAEPEHSWARHGDLLEEPVAAQSVRHEVSARLTVAAHLTYHGDRAGYAAKLVSTSGREIWQHSGSTSGAVFDRAVLQGVLQGLQAASQYGISKIALKLDNRQLLQQVLDASFPCSSLVSQLLDETHSRLAGMREVTGTFKILAYSDPLMHLARRQSSQVGPDRLSTVICLDADSDSGEAMAIDCAICLEGRAAAAMHAVGGCLHSFCASCLQGHIKSKLQERTFPIPCPGIDCKGCIAVPECLLLLRAPELEERLHKLEAESAIPEAAKFYCPHPDCSELMVLESSAPMQQTQCPACRRTLCTWCRCVWHAGLTCGENKAGRSHDGALLDLARQQRWRQCQSCRNMIELSQGCNHMRCRSEFCYNCGAAWGSRGCPSGCDLWHEQLLLAQEDRVREHNRQQQQQQNPLPAGLAQGQAANPFYKTRMCRHFMNGTCWHGAECRFAHGWEELR</sequence>
<organism evidence="13 14">
    <name type="scientific">Symbiochloris irregularis</name>
    <dbReference type="NCBI Taxonomy" id="706552"/>
    <lineage>
        <taxon>Eukaryota</taxon>
        <taxon>Viridiplantae</taxon>
        <taxon>Chlorophyta</taxon>
        <taxon>core chlorophytes</taxon>
        <taxon>Trebouxiophyceae</taxon>
        <taxon>Trebouxiales</taxon>
        <taxon>Trebouxiaceae</taxon>
        <taxon>Symbiochloris</taxon>
    </lineage>
</organism>
<evidence type="ECO:0000256" key="5">
    <source>
        <dbReference type="ARBA" id="ARBA00022786"/>
    </source>
</evidence>
<name>A0AAW1PZK3_9CHLO</name>
<gene>
    <name evidence="13" type="ORF">WJX73_003196</name>
</gene>
<dbReference type="PROSITE" id="PS51873">
    <property type="entry name" value="TRIAD"/>
    <property type="match status" value="1"/>
</dbReference>
<dbReference type="InterPro" id="IPR019734">
    <property type="entry name" value="TPR_rpt"/>
</dbReference>
<evidence type="ECO:0000259" key="12">
    <source>
        <dbReference type="PROSITE" id="PS51873"/>
    </source>
</evidence>
<dbReference type="SMART" id="SM00028">
    <property type="entry name" value="TPR"/>
    <property type="match status" value="4"/>
</dbReference>
<dbReference type="InterPro" id="IPR039226">
    <property type="entry name" value="Ski3/TTC37"/>
</dbReference>
<dbReference type="Gene3D" id="4.10.1000.10">
    <property type="entry name" value="Zinc finger, CCCH-type"/>
    <property type="match status" value="1"/>
</dbReference>
<dbReference type="PROSITE" id="PS50089">
    <property type="entry name" value="ZF_RING_2"/>
    <property type="match status" value="1"/>
</dbReference>
<dbReference type="Pfam" id="PF00642">
    <property type="entry name" value="zf-CCCH"/>
    <property type="match status" value="1"/>
</dbReference>
<evidence type="ECO:0000256" key="8">
    <source>
        <dbReference type="PROSITE-ProRule" id="PRU00723"/>
    </source>
</evidence>
<proteinExistence type="predicted"/>
<dbReference type="InterPro" id="IPR017907">
    <property type="entry name" value="Znf_RING_CS"/>
</dbReference>
<dbReference type="PROSITE" id="PS50103">
    <property type="entry name" value="ZF_C3H1"/>
    <property type="match status" value="1"/>
</dbReference>
<dbReference type="CDD" id="cd22584">
    <property type="entry name" value="Rcat_RBR_unk"/>
    <property type="match status" value="1"/>
</dbReference>
<dbReference type="Pfam" id="PF13432">
    <property type="entry name" value="TPR_16"/>
    <property type="match status" value="3"/>
</dbReference>
<comment type="caution">
    <text evidence="13">The sequence shown here is derived from an EMBL/GenBank/DDBJ whole genome shotgun (WGS) entry which is preliminary data.</text>
</comment>
<dbReference type="Pfam" id="PF01485">
    <property type="entry name" value="IBR"/>
    <property type="match status" value="1"/>
</dbReference>
<dbReference type="Gene3D" id="3.30.40.10">
    <property type="entry name" value="Zinc/RING finger domain, C3HC4 (zinc finger)"/>
    <property type="match status" value="1"/>
</dbReference>
<dbReference type="SMART" id="SM00647">
    <property type="entry name" value="IBR"/>
    <property type="match status" value="1"/>
</dbReference>
<dbReference type="GO" id="GO:0055087">
    <property type="term" value="C:Ski complex"/>
    <property type="evidence" value="ECO:0007669"/>
    <property type="project" value="InterPro"/>
</dbReference>
<feature type="zinc finger region" description="C3H1-type" evidence="8">
    <location>
        <begin position="1296"/>
        <end position="1323"/>
    </location>
</feature>
<keyword evidence="7 8" id="KW-0862">Zinc</keyword>
<dbReference type="PANTHER" id="PTHR15704">
    <property type="entry name" value="SUPERKILLER 3 PROTEIN-RELATED"/>
    <property type="match status" value="1"/>
</dbReference>
<dbReference type="GO" id="GO:0003676">
    <property type="term" value="F:nucleic acid binding"/>
    <property type="evidence" value="ECO:0007669"/>
    <property type="project" value="InterPro"/>
</dbReference>
<dbReference type="GO" id="GO:0016740">
    <property type="term" value="F:transferase activity"/>
    <property type="evidence" value="ECO:0007669"/>
    <property type="project" value="UniProtKB-KW"/>
</dbReference>
<keyword evidence="3" id="KW-0677">Repeat</keyword>